<dbReference type="OMA" id="CVEFGQE"/>
<dbReference type="PaxDb" id="3880-AES86857"/>
<dbReference type="HOGENOM" id="CLU_042596_0_0_1"/>
<dbReference type="EMBL" id="PSQE01000004">
    <property type="protein sequence ID" value="RHN58796.1"/>
    <property type="molecule type" value="Genomic_DNA"/>
</dbReference>
<evidence type="ECO:0000313" key="4">
    <source>
        <dbReference type="EMBL" id="RHN58796.1"/>
    </source>
</evidence>
<evidence type="ECO:0000313" key="3">
    <source>
        <dbReference type="EMBL" id="AES86857.1"/>
    </source>
</evidence>
<dbReference type="eggNOG" id="ENOG502RYYY">
    <property type="taxonomic scope" value="Eukaryota"/>
</dbReference>
<dbReference type="InterPro" id="IPR032795">
    <property type="entry name" value="DUF3741-assoc"/>
</dbReference>
<proteinExistence type="predicted"/>
<feature type="domain" description="DUF3741" evidence="2">
    <location>
        <begin position="53"/>
        <end position="72"/>
    </location>
</feature>
<dbReference type="Proteomes" id="UP000265566">
    <property type="component" value="Chromosome 4"/>
</dbReference>
<sequence>MEKQENSRNGCFSSFIKVLLCARNETSPPVYPSENVETIHHKKDKLFDDSITTTPGVVARLMGLDSLPSTKRVVQGTTLDSVPRSKSVNFVDYLLEFDKNMGSHRRVKTSASFREVPSMVEKKKSFLFVLDIDDKKGKVQEENDANLRRKSKETVRVKKEKNQGKNKKISKLKDEPRRVPFSSSSSKYKSRVRDCSKDKDFSSVSTRCNCSYYGYGGDAGSSSSSCSTSSLPNRQKKGFVEPKMRNKVKKHVSPKKIQTEHSMENLSPVSVLDVNDYAFLYGADFSVTSTLPLKSKRKSKSLLPVSLEEDVEEKVNNNKGYAPHTDINREAEYYSDLMLKLRSLTEESIRESDCTSKTQSLEEICMVFEQTIFDHLVFEFLNEVV</sequence>
<name>G7JN31_MEDTR</name>
<dbReference type="Pfam" id="PF14383">
    <property type="entry name" value="VARLMGL"/>
    <property type="match status" value="1"/>
</dbReference>
<evidence type="ECO:0000313" key="6">
    <source>
        <dbReference type="Proteomes" id="UP000002051"/>
    </source>
</evidence>
<protein>
    <submittedName>
        <fullName evidence="3">ALC-interacting protein</fullName>
    </submittedName>
</protein>
<keyword evidence="6" id="KW-1185">Reference proteome</keyword>
<dbReference type="EnsemblPlants" id="AES86857">
    <property type="protein sequence ID" value="AES86857"/>
    <property type="gene ID" value="MTR_4g015650"/>
</dbReference>
<gene>
    <name evidence="5" type="primary">11422745</name>
    <name evidence="3" type="ordered locus">MTR_4g015650</name>
    <name evidence="4" type="ORF">MtrunA17_Chr4g0006251</name>
</gene>
<organism evidence="3 6">
    <name type="scientific">Medicago truncatula</name>
    <name type="common">Barrel medic</name>
    <name type="synonym">Medicago tribuloides</name>
    <dbReference type="NCBI Taxonomy" id="3880"/>
    <lineage>
        <taxon>Eukaryota</taxon>
        <taxon>Viridiplantae</taxon>
        <taxon>Streptophyta</taxon>
        <taxon>Embryophyta</taxon>
        <taxon>Tracheophyta</taxon>
        <taxon>Spermatophyta</taxon>
        <taxon>Magnoliopsida</taxon>
        <taxon>eudicotyledons</taxon>
        <taxon>Gunneridae</taxon>
        <taxon>Pentapetalae</taxon>
        <taxon>rosids</taxon>
        <taxon>fabids</taxon>
        <taxon>Fabales</taxon>
        <taxon>Fabaceae</taxon>
        <taxon>Papilionoideae</taxon>
        <taxon>50 kb inversion clade</taxon>
        <taxon>NPAAA clade</taxon>
        <taxon>Hologalegina</taxon>
        <taxon>IRL clade</taxon>
        <taxon>Trifolieae</taxon>
        <taxon>Medicago</taxon>
    </lineage>
</organism>
<dbReference type="Proteomes" id="UP000002051">
    <property type="component" value="Chromosome 4"/>
</dbReference>
<feature type="compositionally biased region" description="Basic and acidic residues" evidence="1">
    <location>
        <begin position="150"/>
        <end position="163"/>
    </location>
</feature>
<accession>G7JN31</accession>
<dbReference type="EMBL" id="CM001220">
    <property type="protein sequence ID" value="AES86857.1"/>
    <property type="molecule type" value="Genomic_DNA"/>
</dbReference>
<reference evidence="3 6" key="1">
    <citation type="journal article" date="2011" name="Nature">
        <title>The Medicago genome provides insight into the evolution of rhizobial symbioses.</title>
        <authorList>
            <person name="Young N.D."/>
            <person name="Debelle F."/>
            <person name="Oldroyd G.E."/>
            <person name="Geurts R."/>
            <person name="Cannon S.B."/>
            <person name="Udvardi M.K."/>
            <person name="Benedito V.A."/>
            <person name="Mayer K.F."/>
            <person name="Gouzy J."/>
            <person name="Schoof H."/>
            <person name="Van de Peer Y."/>
            <person name="Proost S."/>
            <person name="Cook D.R."/>
            <person name="Meyers B.C."/>
            <person name="Spannagl M."/>
            <person name="Cheung F."/>
            <person name="De Mita S."/>
            <person name="Krishnakumar V."/>
            <person name="Gundlach H."/>
            <person name="Zhou S."/>
            <person name="Mudge J."/>
            <person name="Bharti A.K."/>
            <person name="Murray J.D."/>
            <person name="Naoumkina M.A."/>
            <person name="Rosen B."/>
            <person name="Silverstein K.A."/>
            <person name="Tang H."/>
            <person name="Rombauts S."/>
            <person name="Zhao P.X."/>
            <person name="Zhou P."/>
            <person name="Barbe V."/>
            <person name="Bardou P."/>
            <person name="Bechner M."/>
            <person name="Bellec A."/>
            <person name="Berger A."/>
            <person name="Berges H."/>
            <person name="Bidwell S."/>
            <person name="Bisseling T."/>
            <person name="Choisne N."/>
            <person name="Couloux A."/>
            <person name="Denny R."/>
            <person name="Deshpande S."/>
            <person name="Dai X."/>
            <person name="Doyle J.J."/>
            <person name="Dudez A.M."/>
            <person name="Farmer A.D."/>
            <person name="Fouteau S."/>
            <person name="Franken C."/>
            <person name="Gibelin C."/>
            <person name="Gish J."/>
            <person name="Goldstein S."/>
            <person name="Gonzalez A.J."/>
            <person name="Green P.J."/>
            <person name="Hallab A."/>
            <person name="Hartog M."/>
            <person name="Hua A."/>
            <person name="Humphray S.J."/>
            <person name="Jeong D.H."/>
            <person name="Jing Y."/>
            <person name="Jocker A."/>
            <person name="Kenton S.M."/>
            <person name="Kim D.J."/>
            <person name="Klee K."/>
            <person name="Lai H."/>
            <person name="Lang C."/>
            <person name="Lin S."/>
            <person name="Macmil S.L."/>
            <person name="Magdelenat G."/>
            <person name="Matthews L."/>
            <person name="McCorrison J."/>
            <person name="Monaghan E.L."/>
            <person name="Mun J.H."/>
            <person name="Najar F.Z."/>
            <person name="Nicholson C."/>
            <person name="Noirot C."/>
            <person name="O'Bleness M."/>
            <person name="Paule C.R."/>
            <person name="Poulain J."/>
            <person name="Prion F."/>
            <person name="Qin B."/>
            <person name="Qu C."/>
            <person name="Retzel E.F."/>
            <person name="Riddle C."/>
            <person name="Sallet E."/>
            <person name="Samain S."/>
            <person name="Samson N."/>
            <person name="Sanders I."/>
            <person name="Saurat O."/>
            <person name="Scarpelli C."/>
            <person name="Schiex T."/>
            <person name="Segurens B."/>
            <person name="Severin A.J."/>
            <person name="Sherrier D.J."/>
            <person name="Shi R."/>
            <person name="Sims S."/>
            <person name="Singer S.R."/>
            <person name="Sinharoy S."/>
            <person name="Sterck L."/>
            <person name="Viollet A."/>
            <person name="Wang B.B."/>
            <person name="Wang K."/>
            <person name="Wang M."/>
            <person name="Wang X."/>
            <person name="Warfsmann J."/>
            <person name="Weissenbach J."/>
            <person name="White D.D."/>
            <person name="White J.D."/>
            <person name="Wiley G.B."/>
            <person name="Wincker P."/>
            <person name="Xing Y."/>
            <person name="Yang L."/>
            <person name="Yao Z."/>
            <person name="Ying F."/>
            <person name="Zhai J."/>
            <person name="Zhou L."/>
            <person name="Zuber A."/>
            <person name="Denarie J."/>
            <person name="Dixon R.A."/>
            <person name="May G.D."/>
            <person name="Schwartz D.C."/>
            <person name="Rogers J."/>
            <person name="Quetier F."/>
            <person name="Town C.D."/>
            <person name="Roe B.A."/>
        </authorList>
    </citation>
    <scope>NUCLEOTIDE SEQUENCE [LARGE SCALE GENOMIC DNA]</scope>
    <source>
        <strain evidence="3">A17</strain>
        <strain evidence="5 6">cv. Jemalong A17</strain>
    </source>
</reference>
<reference evidence="4" key="4">
    <citation type="journal article" date="2018" name="Nat. Plants">
        <title>Whole-genome landscape of Medicago truncatula symbiotic genes.</title>
        <authorList>
            <person name="Pecrix Y."/>
            <person name="Gamas P."/>
            <person name="Carrere S."/>
        </authorList>
    </citation>
    <scope>NUCLEOTIDE SEQUENCE</scope>
    <source>
        <tissue evidence="4">Leaves</tissue>
    </source>
</reference>
<evidence type="ECO:0000313" key="5">
    <source>
        <dbReference type="EnsemblPlants" id="AES86857"/>
    </source>
</evidence>
<feature type="region of interest" description="Disordered" evidence="1">
    <location>
        <begin position="150"/>
        <end position="186"/>
    </location>
</feature>
<dbReference type="KEGG" id="mtr:11422745"/>
<evidence type="ECO:0000256" key="1">
    <source>
        <dbReference type="SAM" id="MobiDB-lite"/>
    </source>
</evidence>
<dbReference type="AlphaFoldDB" id="G7JN31"/>
<dbReference type="Gramene" id="rna20743">
    <property type="protein sequence ID" value="RHN58796.1"/>
    <property type="gene ID" value="gene20743"/>
</dbReference>
<dbReference type="PANTHER" id="PTHR35499">
    <property type="entry name" value="OS05G0128300 PROTEIN"/>
    <property type="match status" value="1"/>
</dbReference>
<reference evidence="3 6" key="2">
    <citation type="journal article" date="2014" name="BMC Genomics">
        <title>An improved genome release (version Mt4.0) for the model legume Medicago truncatula.</title>
        <authorList>
            <person name="Tang H."/>
            <person name="Krishnakumar V."/>
            <person name="Bidwell S."/>
            <person name="Rosen B."/>
            <person name="Chan A."/>
            <person name="Zhou S."/>
            <person name="Gentzbittel L."/>
            <person name="Childs K.L."/>
            <person name="Yandell M."/>
            <person name="Gundlach H."/>
            <person name="Mayer K.F."/>
            <person name="Schwartz D.C."/>
            <person name="Town C.D."/>
        </authorList>
    </citation>
    <scope>GENOME REANNOTATION</scope>
    <source>
        <strain evidence="5 6">cv. Jemalong A17</strain>
    </source>
</reference>
<dbReference type="OrthoDB" id="1670627at2759"/>
<dbReference type="PANTHER" id="PTHR35499:SF4">
    <property type="entry name" value="ALC-INTERACTING PROTEIN 1"/>
    <property type="match status" value="1"/>
</dbReference>
<reference evidence="5" key="3">
    <citation type="submission" date="2015-04" db="UniProtKB">
        <authorList>
            <consortium name="EnsemblPlants"/>
        </authorList>
    </citation>
    <scope>IDENTIFICATION</scope>
    <source>
        <strain evidence="5">cv. Jemalong A17</strain>
    </source>
</reference>
<evidence type="ECO:0000259" key="2">
    <source>
        <dbReference type="Pfam" id="PF14383"/>
    </source>
</evidence>